<organism evidence="1">
    <name type="scientific">uncultured Caudovirales phage</name>
    <dbReference type="NCBI Taxonomy" id="2100421"/>
    <lineage>
        <taxon>Viruses</taxon>
        <taxon>Duplodnaviria</taxon>
        <taxon>Heunggongvirae</taxon>
        <taxon>Uroviricota</taxon>
        <taxon>Caudoviricetes</taxon>
        <taxon>Peduoviridae</taxon>
        <taxon>Maltschvirus</taxon>
        <taxon>Maltschvirus maltsch</taxon>
    </lineage>
</organism>
<accession>A0A6J5LJW3</accession>
<proteinExistence type="predicted"/>
<sequence>MLLTMLNPIIEQTLSLANMAHIARNNGSFDYSKEGSGTVN</sequence>
<name>A0A6J5LJW3_9CAUD</name>
<gene>
    <name evidence="1" type="ORF">UFOVP250_165</name>
</gene>
<reference evidence="1" key="1">
    <citation type="submission" date="2020-04" db="EMBL/GenBank/DDBJ databases">
        <authorList>
            <person name="Chiriac C."/>
            <person name="Salcher M."/>
            <person name="Ghai R."/>
            <person name="Kavagutti S V."/>
        </authorList>
    </citation>
    <scope>NUCLEOTIDE SEQUENCE</scope>
</reference>
<protein>
    <submittedName>
        <fullName evidence="1">Uncharacterized protein</fullName>
    </submittedName>
</protein>
<evidence type="ECO:0000313" key="1">
    <source>
        <dbReference type="EMBL" id="CAB4133406.1"/>
    </source>
</evidence>
<dbReference type="EMBL" id="LR796270">
    <property type="protein sequence ID" value="CAB4133406.1"/>
    <property type="molecule type" value="Genomic_DNA"/>
</dbReference>